<evidence type="ECO:0000256" key="5">
    <source>
        <dbReference type="ARBA" id="ARBA00029433"/>
    </source>
</evidence>
<dbReference type="GO" id="GO:0005525">
    <property type="term" value="F:GTP binding"/>
    <property type="evidence" value="ECO:0007669"/>
    <property type="project" value="UniProtKB-KW"/>
</dbReference>
<keyword evidence="2" id="KW-0547">Nucleotide-binding</keyword>
<sequence>MALYVMTFVGVNGMGKSTNLSKVAFWSLQNKLRVLVAACDTFWSGAVKQLRVHVGNLSRLDGVMDEQYTDVKTNTRENKMKIELYKKGYGKDAAGIAKDAIQYANNNAFDVVLVNTAGRMQDNEPLMRALRKLVSVNQPDKINFVAEALVGNEAVHQFGKFEKYLKAFSGANQQVLRGIDGIIITKFS</sequence>
<dbReference type="InterPro" id="IPR027417">
    <property type="entry name" value="P-loop_NTPase"/>
</dbReference>
<dbReference type="InterPro" id="IPR000897">
    <property type="entry name" value="SRP54_GTPase_dom"/>
</dbReference>
<dbReference type="PANTHER" id="PTHR43134">
    <property type="entry name" value="SIGNAL RECOGNITION PARTICLE RECEPTOR SUBUNIT ALPHA"/>
    <property type="match status" value="1"/>
</dbReference>
<evidence type="ECO:0000256" key="2">
    <source>
        <dbReference type="ARBA" id="ARBA00022741"/>
    </source>
</evidence>
<dbReference type="SMART" id="SM00962">
    <property type="entry name" value="SRP54"/>
    <property type="match status" value="1"/>
</dbReference>
<comment type="subcellular location">
    <subcellularLocation>
        <location evidence="5">Endomembrane system</location>
        <topology evidence="5">Peripheral membrane protein</topology>
        <orientation evidence="5">Cytoplasmic side</orientation>
    </subcellularLocation>
</comment>
<dbReference type="GO" id="GO:0006614">
    <property type="term" value="P:SRP-dependent cotranslational protein targeting to membrane"/>
    <property type="evidence" value="ECO:0007669"/>
    <property type="project" value="InterPro"/>
</dbReference>
<evidence type="ECO:0000259" key="6">
    <source>
        <dbReference type="SMART" id="SM00962"/>
    </source>
</evidence>
<dbReference type="SUPFAM" id="SSF52540">
    <property type="entry name" value="P-loop containing nucleoside triphosphate hydrolases"/>
    <property type="match status" value="1"/>
</dbReference>
<dbReference type="AlphaFoldDB" id="A0A9Q3K5V2"/>
<dbReference type="GO" id="GO:0005047">
    <property type="term" value="F:signal recognition particle binding"/>
    <property type="evidence" value="ECO:0007669"/>
    <property type="project" value="TreeGrafter"/>
</dbReference>
<evidence type="ECO:0000313" key="7">
    <source>
        <dbReference type="EMBL" id="MBW0575039.1"/>
    </source>
</evidence>
<organism evidence="7 8">
    <name type="scientific">Austropuccinia psidii MF-1</name>
    <dbReference type="NCBI Taxonomy" id="1389203"/>
    <lineage>
        <taxon>Eukaryota</taxon>
        <taxon>Fungi</taxon>
        <taxon>Dikarya</taxon>
        <taxon>Basidiomycota</taxon>
        <taxon>Pucciniomycotina</taxon>
        <taxon>Pucciniomycetes</taxon>
        <taxon>Pucciniales</taxon>
        <taxon>Sphaerophragmiaceae</taxon>
        <taxon>Austropuccinia</taxon>
    </lineage>
</organism>
<comment type="caution">
    <text evidence="7">The sequence shown here is derived from an EMBL/GenBank/DDBJ whole genome shotgun (WGS) entry which is preliminary data.</text>
</comment>
<keyword evidence="3" id="KW-0342">GTP-binding</keyword>
<proteinExistence type="inferred from homology"/>
<dbReference type="Proteomes" id="UP000765509">
    <property type="component" value="Unassembled WGS sequence"/>
</dbReference>
<comment type="similarity">
    <text evidence="1">Belongs to the GTP-binding SRP family.</text>
</comment>
<evidence type="ECO:0000313" key="8">
    <source>
        <dbReference type="Proteomes" id="UP000765509"/>
    </source>
</evidence>
<keyword evidence="4" id="KW-0472">Membrane</keyword>
<name>A0A9Q3K5V2_9BASI</name>
<dbReference type="Gene3D" id="3.40.50.300">
    <property type="entry name" value="P-loop containing nucleotide triphosphate hydrolases"/>
    <property type="match status" value="1"/>
</dbReference>
<dbReference type="GO" id="GO:0005789">
    <property type="term" value="C:endoplasmic reticulum membrane"/>
    <property type="evidence" value="ECO:0007669"/>
    <property type="project" value="TreeGrafter"/>
</dbReference>
<dbReference type="OrthoDB" id="1727884at2759"/>
<dbReference type="EMBL" id="AVOT02095449">
    <property type="protein sequence ID" value="MBW0575039.1"/>
    <property type="molecule type" value="Genomic_DNA"/>
</dbReference>
<keyword evidence="8" id="KW-1185">Reference proteome</keyword>
<evidence type="ECO:0000256" key="3">
    <source>
        <dbReference type="ARBA" id="ARBA00023134"/>
    </source>
</evidence>
<dbReference type="PANTHER" id="PTHR43134:SF1">
    <property type="entry name" value="SIGNAL RECOGNITION PARTICLE RECEPTOR SUBUNIT ALPHA"/>
    <property type="match status" value="1"/>
</dbReference>
<dbReference type="GO" id="GO:0003924">
    <property type="term" value="F:GTPase activity"/>
    <property type="evidence" value="ECO:0007669"/>
    <property type="project" value="TreeGrafter"/>
</dbReference>
<evidence type="ECO:0000256" key="4">
    <source>
        <dbReference type="ARBA" id="ARBA00023136"/>
    </source>
</evidence>
<gene>
    <name evidence="7" type="ORF">O181_114754</name>
</gene>
<reference evidence="7" key="1">
    <citation type="submission" date="2021-03" db="EMBL/GenBank/DDBJ databases">
        <title>Draft genome sequence of rust myrtle Austropuccinia psidii MF-1, a brazilian biotype.</title>
        <authorList>
            <person name="Quecine M.C."/>
            <person name="Pachon D.M.R."/>
            <person name="Bonatelli M.L."/>
            <person name="Correr F.H."/>
            <person name="Franceschini L.M."/>
            <person name="Leite T.F."/>
            <person name="Margarido G.R.A."/>
            <person name="Almeida C.A."/>
            <person name="Ferrarezi J.A."/>
            <person name="Labate C.A."/>
        </authorList>
    </citation>
    <scope>NUCLEOTIDE SEQUENCE</scope>
    <source>
        <strain evidence="7">MF-1</strain>
    </source>
</reference>
<feature type="domain" description="SRP54-type proteins GTP-binding" evidence="6">
    <location>
        <begin position="3"/>
        <end position="188"/>
    </location>
</feature>
<accession>A0A9Q3K5V2</accession>
<dbReference type="Pfam" id="PF00448">
    <property type="entry name" value="SRP54"/>
    <property type="match status" value="2"/>
</dbReference>
<protein>
    <recommendedName>
        <fullName evidence="6">SRP54-type proteins GTP-binding domain-containing protein</fullName>
    </recommendedName>
</protein>
<evidence type="ECO:0000256" key="1">
    <source>
        <dbReference type="ARBA" id="ARBA00008531"/>
    </source>
</evidence>